<feature type="compositionally biased region" description="Basic and acidic residues" evidence="1">
    <location>
        <begin position="253"/>
        <end position="262"/>
    </location>
</feature>
<accession>A0A9P6M7T4</accession>
<evidence type="ECO:0000256" key="1">
    <source>
        <dbReference type="SAM" id="MobiDB-lite"/>
    </source>
</evidence>
<dbReference type="Proteomes" id="UP000749646">
    <property type="component" value="Unassembled WGS sequence"/>
</dbReference>
<protein>
    <submittedName>
        <fullName evidence="2">Uncharacterized protein</fullName>
    </submittedName>
</protein>
<dbReference type="EMBL" id="JAAAHW010004111">
    <property type="protein sequence ID" value="KAF9978661.1"/>
    <property type="molecule type" value="Genomic_DNA"/>
</dbReference>
<evidence type="ECO:0000313" key="3">
    <source>
        <dbReference type="Proteomes" id="UP000749646"/>
    </source>
</evidence>
<dbReference type="AlphaFoldDB" id="A0A9P6M7T4"/>
<feature type="compositionally biased region" description="Polar residues" evidence="1">
    <location>
        <begin position="168"/>
        <end position="185"/>
    </location>
</feature>
<reference evidence="2" key="1">
    <citation type="journal article" date="2020" name="Fungal Divers.">
        <title>Resolving the Mortierellaceae phylogeny through synthesis of multi-gene phylogenetics and phylogenomics.</title>
        <authorList>
            <person name="Vandepol N."/>
            <person name="Liber J."/>
            <person name="Desiro A."/>
            <person name="Na H."/>
            <person name="Kennedy M."/>
            <person name="Barry K."/>
            <person name="Grigoriev I.V."/>
            <person name="Miller A.N."/>
            <person name="O'Donnell K."/>
            <person name="Stajich J.E."/>
            <person name="Bonito G."/>
        </authorList>
    </citation>
    <scope>NUCLEOTIDE SEQUENCE</scope>
    <source>
        <strain evidence="2">MES-2147</strain>
    </source>
</reference>
<name>A0A9P6M7T4_9FUNG</name>
<proteinExistence type="predicted"/>
<evidence type="ECO:0000313" key="2">
    <source>
        <dbReference type="EMBL" id="KAF9978661.1"/>
    </source>
</evidence>
<keyword evidence="3" id="KW-1185">Reference proteome</keyword>
<feature type="region of interest" description="Disordered" evidence="1">
    <location>
        <begin position="204"/>
        <end position="223"/>
    </location>
</feature>
<comment type="caution">
    <text evidence="2">The sequence shown here is derived from an EMBL/GenBank/DDBJ whole genome shotgun (WGS) entry which is preliminary data.</text>
</comment>
<feature type="region of interest" description="Disordered" evidence="1">
    <location>
        <begin position="237"/>
        <end position="262"/>
    </location>
</feature>
<gene>
    <name evidence="2" type="ORF">BGZ65_006911</name>
</gene>
<sequence length="310" mass="34922">MSKSDVEQNAKETANKVKVLEGDIRRKIVSGYLQLQESGQASADDPMIYQYLYEARQRLRAARIDLNPREVVEAELPRVLLLEPSVQGGNIRTQEQTCITVPGWEHPAVEEATEHLDISVLLRDQDQFIQSKGGRKQHQVAFGDLQDVNDCDAMTTSEPPPNIVNKEPLQSPSVLSTSQNPSGQSRANALASLKLPDAFTITAPQINEASSTRRMESRRRRRLRQDIHKDVQQALEDVSGRDQRVSAATTPEDVDKAQEGRRQSREILRTFESSKARRKDKGTQRLRTNKTLSRLAAARSRFYPVNCVPE</sequence>
<feature type="region of interest" description="Disordered" evidence="1">
    <location>
        <begin position="151"/>
        <end position="185"/>
    </location>
</feature>
<organism evidence="2 3">
    <name type="scientific">Modicella reniformis</name>
    <dbReference type="NCBI Taxonomy" id="1440133"/>
    <lineage>
        <taxon>Eukaryota</taxon>
        <taxon>Fungi</taxon>
        <taxon>Fungi incertae sedis</taxon>
        <taxon>Mucoromycota</taxon>
        <taxon>Mortierellomycotina</taxon>
        <taxon>Mortierellomycetes</taxon>
        <taxon>Mortierellales</taxon>
        <taxon>Mortierellaceae</taxon>
        <taxon>Modicella</taxon>
    </lineage>
</organism>